<dbReference type="OrthoDB" id="6401124at2"/>
<dbReference type="SMART" id="SM00530">
    <property type="entry name" value="HTH_XRE"/>
    <property type="match status" value="1"/>
</dbReference>
<dbReference type="Pfam" id="PF01381">
    <property type="entry name" value="HTH_3"/>
    <property type="match status" value="1"/>
</dbReference>
<evidence type="ECO:0000256" key="1">
    <source>
        <dbReference type="SAM" id="MobiDB-lite"/>
    </source>
</evidence>
<sequence length="125" mass="13592">MNHARWKTRRTRRLLGEAVEESPAYTEAGHAFALDRAVYDRRTELGFSQTELARRAGMTQQRISTIEGGDSVPTLPLLTRLAKALDASPAAELDGDESAFVFAPRRDGDGRGGVPTPANAVTAPW</sequence>
<feature type="domain" description="HTH cro/C1-type" evidence="2">
    <location>
        <begin position="38"/>
        <end position="93"/>
    </location>
</feature>
<gene>
    <name evidence="3" type="ORF">SAMN05192584_11884</name>
</gene>
<dbReference type="InterPro" id="IPR010982">
    <property type="entry name" value="Lambda_DNA-bd_dom_sf"/>
</dbReference>
<feature type="region of interest" description="Disordered" evidence="1">
    <location>
        <begin position="96"/>
        <end position="125"/>
    </location>
</feature>
<dbReference type="InterPro" id="IPR001387">
    <property type="entry name" value="Cro/C1-type_HTH"/>
</dbReference>
<dbReference type="AlphaFoldDB" id="A0A1I4HFY3"/>
<dbReference type="PROSITE" id="PS50943">
    <property type="entry name" value="HTH_CROC1"/>
    <property type="match status" value="1"/>
</dbReference>
<evidence type="ECO:0000313" key="4">
    <source>
        <dbReference type="Proteomes" id="UP000198928"/>
    </source>
</evidence>
<dbReference type="GO" id="GO:0003677">
    <property type="term" value="F:DNA binding"/>
    <property type="evidence" value="ECO:0007669"/>
    <property type="project" value="InterPro"/>
</dbReference>
<keyword evidence="4" id="KW-1185">Reference proteome</keyword>
<dbReference type="EMBL" id="FOSG01000018">
    <property type="protein sequence ID" value="SFL40613.1"/>
    <property type="molecule type" value="Genomic_DNA"/>
</dbReference>
<dbReference type="Gene3D" id="1.10.260.40">
    <property type="entry name" value="lambda repressor-like DNA-binding domains"/>
    <property type="match status" value="1"/>
</dbReference>
<name>A0A1I4HFY3_9ACTN</name>
<accession>A0A1I4HFY3</accession>
<protein>
    <submittedName>
        <fullName evidence="3">Helix-turn-helix domain-containing protein</fullName>
    </submittedName>
</protein>
<proteinExistence type="predicted"/>
<reference evidence="4" key="1">
    <citation type="submission" date="2016-10" db="EMBL/GenBank/DDBJ databases">
        <authorList>
            <person name="Varghese N."/>
            <person name="Submissions S."/>
        </authorList>
    </citation>
    <scope>NUCLEOTIDE SEQUENCE [LARGE SCALE GENOMIC DNA]</scope>
    <source>
        <strain evidence="4">PL19</strain>
    </source>
</reference>
<dbReference type="SUPFAM" id="SSF47413">
    <property type="entry name" value="lambda repressor-like DNA-binding domains"/>
    <property type="match status" value="1"/>
</dbReference>
<dbReference type="Proteomes" id="UP000198928">
    <property type="component" value="Unassembled WGS sequence"/>
</dbReference>
<organism evidence="3 4">
    <name type="scientific">Streptomyces pini</name>
    <dbReference type="NCBI Taxonomy" id="1520580"/>
    <lineage>
        <taxon>Bacteria</taxon>
        <taxon>Bacillati</taxon>
        <taxon>Actinomycetota</taxon>
        <taxon>Actinomycetes</taxon>
        <taxon>Kitasatosporales</taxon>
        <taxon>Streptomycetaceae</taxon>
        <taxon>Streptomyces</taxon>
    </lineage>
</organism>
<dbReference type="RefSeq" id="WP_093851470.1">
    <property type="nucleotide sequence ID" value="NZ_FOSG01000018.1"/>
</dbReference>
<evidence type="ECO:0000259" key="2">
    <source>
        <dbReference type="PROSITE" id="PS50943"/>
    </source>
</evidence>
<dbReference type="CDD" id="cd00093">
    <property type="entry name" value="HTH_XRE"/>
    <property type="match status" value="1"/>
</dbReference>
<evidence type="ECO:0000313" key="3">
    <source>
        <dbReference type="EMBL" id="SFL40613.1"/>
    </source>
</evidence>